<dbReference type="Proteomes" id="UP000502665">
    <property type="component" value="Chromosome"/>
</dbReference>
<name>A0A6M4WLJ8_9ACTN</name>
<evidence type="ECO:0000313" key="2">
    <source>
        <dbReference type="EMBL" id="QJT00095.1"/>
    </source>
</evidence>
<keyword evidence="3" id="KW-1185">Reference proteome</keyword>
<evidence type="ECO:0000313" key="3">
    <source>
        <dbReference type="Proteomes" id="UP000502665"/>
    </source>
</evidence>
<proteinExistence type="predicted"/>
<gene>
    <name evidence="2" type="ORF">G9272_07205</name>
</gene>
<keyword evidence="1" id="KW-1133">Transmembrane helix</keyword>
<keyword evidence="1" id="KW-0472">Membrane</keyword>
<dbReference type="RefSeq" id="WP_171395747.1">
    <property type="nucleotide sequence ID" value="NZ_CP049838.1"/>
</dbReference>
<reference evidence="2" key="1">
    <citation type="submission" date="2020-03" db="EMBL/GenBank/DDBJ databases">
        <title>Molecular networking-based the target discovery of potent antiproliferative macrolactams: 5/6/7/16 polycyclic ansamycins and glycosylated trienomycin from Streptomyces cacaoi subsp. asoensis.</title>
        <authorList>
            <person name="Liu L.-L."/>
        </authorList>
    </citation>
    <scope>NUCLEOTIDE SEQUENCE [LARGE SCALE GENOMIC DNA]</scope>
    <source>
        <strain evidence="2">H2S5</strain>
    </source>
</reference>
<dbReference type="AlphaFoldDB" id="A0A6M4WLJ8"/>
<organism evidence="2 3">
    <name type="scientific">Streptomyces asoensis</name>
    <dbReference type="NCBI Taxonomy" id="249586"/>
    <lineage>
        <taxon>Bacteria</taxon>
        <taxon>Bacillati</taxon>
        <taxon>Actinomycetota</taxon>
        <taxon>Actinomycetes</taxon>
        <taxon>Kitasatosporales</taxon>
        <taxon>Streptomycetaceae</taxon>
        <taxon>Streptomyces</taxon>
    </lineage>
</organism>
<protein>
    <submittedName>
        <fullName evidence="2">Uncharacterized protein</fullName>
    </submittedName>
</protein>
<evidence type="ECO:0000256" key="1">
    <source>
        <dbReference type="SAM" id="Phobius"/>
    </source>
</evidence>
<accession>A0A6M4WLJ8</accession>
<sequence>MQDNPEIPSKVKDQAIVELDSGVPFLSDAQLKSAPEEAGTSKKETEAALDANETARINDLRAALAIVALTALLSLFFTTQIPNTQPGSAKP</sequence>
<keyword evidence="1" id="KW-0812">Transmembrane</keyword>
<feature type="transmembrane region" description="Helical" evidence="1">
    <location>
        <begin position="62"/>
        <end position="81"/>
    </location>
</feature>
<dbReference type="EMBL" id="CP049838">
    <property type="protein sequence ID" value="QJT00095.1"/>
    <property type="molecule type" value="Genomic_DNA"/>
</dbReference>